<dbReference type="KEGG" id="spu:105439925"/>
<dbReference type="EnsemblMetazoa" id="XM_030985725">
    <property type="protein sequence ID" value="XP_030841585"/>
    <property type="gene ID" value="LOC105439925"/>
</dbReference>
<dbReference type="RefSeq" id="XP_030841585.1">
    <property type="nucleotide sequence ID" value="XM_030985725.1"/>
</dbReference>
<evidence type="ECO:0000313" key="2">
    <source>
        <dbReference type="EnsemblMetazoa" id="XP_030841585"/>
    </source>
</evidence>
<reference evidence="3" key="1">
    <citation type="submission" date="2015-02" db="EMBL/GenBank/DDBJ databases">
        <title>Genome sequencing for Strongylocentrotus purpuratus.</title>
        <authorList>
            <person name="Murali S."/>
            <person name="Liu Y."/>
            <person name="Vee V."/>
            <person name="English A."/>
            <person name="Wang M."/>
            <person name="Skinner E."/>
            <person name="Han Y."/>
            <person name="Muzny D.M."/>
            <person name="Worley K.C."/>
            <person name="Gibbs R.A."/>
        </authorList>
    </citation>
    <scope>NUCLEOTIDE SEQUENCE</scope>
</reference>
<sequence>MLNDTEDLVLVRWTKTGKKNVVAVQDLEEIDGVWVGSRCTMKWRRQSWKGTILAVEDRREAEPEKENDYSDSSDSDDDNMPLAVLAKRSVNQCSTKYVAQHCGHPSCFVEVWAACVRCHTLLCHGHWMGDDPCGSHSYFNETVPIPEQHNDEKIIYHCMQTIKDWDCAGTSTQPYNEDMEERRQDTDDECADSAAQSKTHTNQDWDCAGTSPQPYNEDMEERRQDTDDECADSAAQSKTHTNQDWDCAGTSTQPYNEDMEERRQDTDDECADSAAQSKTHTNQDWDCAGTSPQPYNEDMEERRQDTDDECADSAAQSKTHTNQDWDCAGTSPQPDNEDMEERRQDTDDECADSAAEISNDDTNENTQAIDDDCAVSAAQSNTHTNQVSQFKASNFLSSQNLHDK</sequence>
<reference evidence="2" key="2">
    <citation type="submission" date="2021-01" db="UniProtKB">
        <authorList>
            <consortium name="EnsemblMetazoa"/>
        </authorList>
    </citation>
    <scope>IDENTIFICATION</scope>
</reference>
<feature type="compositionally biased region" description="Polar residues" evidence="1">
    <location>
        <begin position="234"/>
        <end position="255"/>
    </location>
</feature>
<feature type="compositionally biased region" description="Polar residues" evidence="1">
    <location>
        <begin position="377"/>
        <end position="404"/>
    </location>
</feature>
<evidence type="ECO:0000256" key="1">
    <source>
        <dbReference type="SAM" id="MobiDB-lite"/>
    </source>
</evidence>
<feature type="region of interest" description="Disordered" evidence="1">
    <location>
        <begin position="173"/>
        <end position="404"/>
    </location>
</feature>
<keyword evidence="3" id="KW-1185">Reference proteome</keyword>
<dbReference type="GeneID" id="105439925"/>
<feature type="region of interest" description="Disordered" evidence="1">
    <location>
        <begin position="56"/>
        <end position="78"/>
    </location>
</feature>
<protein>
    <submittedName>
        <fullName evidence="2">Uncharacterized protein</fullName>
    </submittedName>
</protein>
<proteinExistence type="predicted"/>
<name>A0A7M7SYX3_STRPU</name>
<dbReference type="Proteomes" id="UP000007110">
    <property type="component" value="Unassembled WGS sequence"/>
</dbReference>
<feature type="compositionally biased region" description="Polar residues" evidence="1">
    <location>
        <begin position="274"/>
        <end position="294"/>
    </location>
</feature>
<dbReference type="AlphaFoldDB" id="A0A7M7SYX3"/>
<feature type="compositionally biased region" description="Acidic residues" evidence="1">
    <location>
        <begin position="69"/>
        <end position="78"/>
    </location>
</feature>
<feature type="compositionally biased region" description="Polar residues" evidence="1">
    <location>
        <begin position="314"/>
        <end position="334"/>
    </location>
</feature>
<feature type="compositionally biased region" description="Polar residues" evidence="1">
    <location>
        <begin position="194"/>
        <end position="214"/>
    </location>
</feature>
<feature type="compositionally biased region" description="Basic and acidic residues" evidence="1">
    <location>
        <begin position="56"/>
        <end position="68"/>
    </location>
</feature>
<organism evidence="2 3">
    <name type="scientific">Strongylocentrotus purpuratus</name>
    <name type="common">Purple sea urchin</name>
    <dbReference type="NCBI Taxonomy" id="7668"/>
    <lineage>
        <taxon>Eukaryota</taxon>
        <taxon>Metazoa</taxon>
        <taxon>Echinodermata</taxon>
        <taxon>Eleutherozoa</taxon>
        <taxon>Echinozoa</taxon>
        <taxon>Echinoidea</taxon>
        <taxon>Euechinoidea</taxon>
        <taxon>Echinacea</taxon>
        <taxon>Camarodonta</taxon>
        <taxon>Echinidea</taxon>
        <taxon>Strongylocentrotidae</taxon>
        <taxon>Strongylocentrotus</taxon>
    </lineage>
</organism>
<feature type="compositionally biased region" description="Acidic residues" evidence="1">
    <location>
        <begin position="358"/>
        <end position="373"/>
    </location>
</feature>
<evidence type="ECO:0000313" key="3">
    <source>
        <dbReference type="Proteomes" id="UP000007110"/>
    </source>
</evidence>
<accession>A0A7M7SYX3</accession>
<dbReference type="InParanoid" id="A0A7M7SYX3"/>